<dbReference type="PATRIC" id="fig|1131935.3.peg.2870"/>
<feature type="transmembrane region" description="Helical" evidence="7">
    <location>
        <begin position="228"/>
        <end position="249"/>
    </location>
</feature>
<keyword evidence="6 7" id="KW-0472">Membrane</keyword>
<dbReference type="InterPro" id="IPR050809">
    <property type="entry name" value="UgpAE/MalFG_permease"/>
</dbReference>
<proteinExistence type="inferred from homology"/>
<evidence type="ECO:0000256" key="5">
    <source>
        <dbReference type="ARBA" id="ARBA00022989"/>
    </source>
</evidence>
<dbReference type="InterPro" id="IPR000515">
    <property type="entry name" value="MetI-like"/>
</dbReference>
<keyword evidence="2 7" id="KW-0813">Transport</keyword>
<keyword evidence="4 7" id="KW-0812">Transmembrane</keyword>
<evidence type="ECO:0000256" key="4">
    <source>
        <dbReference type="ARBA" id="ARBA00022692"/>
    </source>
</evidence>
<dbReference type="CDD" id="cd06261">
    <property type="entry name" value="TM_PBP2"/>
    <property type="match status" value="1"/>
</dbReference>
<dbReference type="EMBL" id="AHKH01000032">
    <property type="protein sequence ID" value="EHQ61677.1"/>
    <property type="molecule type" value="Genomic_DNA"/>
</dbReference>
<dbReference type="RefSeq" id="WP_006677274.1">
    <property type="nucleotide sequence ID" value="NZ_AHKH01000032.1"/>
</dbReference>
<dbReference type="PANTHER" id="PTHR43227:SF11">
    <property type="entry name" value="BLL4140 PROTEIN"/>
    <property type="match status" value="1"/>
</dbReference>
<dbReference type="SUPFAM" id="SSF161098">
    <property type="entry name" value="MetI-like"/>
    <property type="match status" value="1"/>
</dbReference>
<name>H3SGX0_9BACL</name>
<feature type="transmembrane region" description="Helical" evidence="7">
    <location>
        <begin position="131"/>
        <end position="151"/>
    </location>
</feature>
<dbReference type="Proteomes" id="UP000003900">
    <property type="component" value="Unassembled WGS sequence"/>
</dbReference>
<dbReference type="Pfam" id="PF00528">
    <property type="entry name" value="BPD_transp_1"/>
    <property type="match status" value="1"/>
</dbReference>
<keyword evidence="10" id="KW-1185">Reference proteome</keyword>
<evidence type="ECO:0000256" key="7">
    <source>
        <dbReference type="RuleBase" id="RU363032"/>
    </source>
</evidence>
<reference evidence="9 10" key="1">
    <citation type="journal article" date="2012" name="J. Bacteriol.">
        <title>Genome Sequence of the Pattern-Forming Social Bacterium Paenibacillus dendritiformis C454 Chiral Morphotype.</title>
        <authorList>
            <person name="Sirota-Madi A."/>
            <person name="Olender T."/>
            <person name="Helman Y."/>
            <person name="Brainis I."/>
            <person name="Finkelshtein A."/>
            <person name="Roth D."/>
            <person name="Hagai E."/>
            <person name="Leshkowitz D."/>
            <person name="Brodsky L."/>
            <person name="Galatenko V."/>
            <person name="Nikolaev V."/>
            <person name="Gutnick D.L."/>
            <person name="Lancet D."/>
            <person name="Ben-Jacob E."/>
        </authorList>
    </citation>
    <scope>NUCLEOTIDE SEQUENCE [LARGE SCALE GENOMIC DNA]</scope>
    <source>
        <strain evidence="9 10">C454</strain>
    </source>
</reference>
<feature type="domain" description="ABC transmembrane type-1" evidence="8">
    <location>
        <begin position="91"/>
        <end position="306"/>
    </location>
</feature>
<dbReference type="PROSITE" id="PS50928">
    <property type="entry name" value="ABC_TM1"/>
    <property type="match status" value="1"/>
</dbReference>
<comment type="subcellular location">
    <subcellularLocation>
        <location evidence="1 7">Cell membrane</location>
        <topology evidence="1 7">Multi-pass membrane protein</topology>
    </subcellularLocation>
</comment>
<keyword evidence="5 7" id="KW-1133">Transmembrane helix</keyword>
<evidence type="ECO:0000256" key="6">
    <source>
        <dbReference type="ARBA" id="ARBA00023136"/>
    </source>
</evidence>
<organism evidence="9 10">
    <name type="scientific">Paenibacillus dendritiformis C454</name>
    <dbReference type="NCBI Taxonomy" id="1131935"/>
    <lineage>
        <taxon>Bacteria</taxon>
        <taxon>Bacillati</taxon>
        <taxon>Bacillota</taxon>
        <taxon>Bacilli</taxon>
        <taxon>Bacillales</taxon>
        <taxon>Paenibacillaceae</taxon>
        <taxon>Paenibacillus</taxon>
    </lineage>
</organism>
<feature type="transmembrane region" description="Helical" evidence="7">
    <location>
        <begin position="95"/>
        <end position="119"/>
    </location>
</feature>
<feature type="transmembrane region" description="Helical" evidence="7">
    <location>
        <begin position="31"/>
        <end position="49"/>
    </location>
</feature>
<comment type="caution">
    <text evidence="9">The sequence shown here is derived from an EMBL/GenBank/DDBJ whole genome shotgun (WGS) entry which is preliminary data.</text>
</comment>
<dbReference type="STRING" id="1131935.PDENDC454_13877"/>
<dbReference type="AlphaFoldDB" id="H3SGX0"/>
<evidence type="ECO:0000313" key="10">
    <source>
        <dbReference type="Proteomes" id="UP000003900"/>
    </source>
</evidence>
<dbReference type="PANTHER" id="PTHR43227">
    <property type="entry name" value="BLL4140 PROTEIN"/>
    <property type="match status" value="1"/>
</dbReference>
<dbReference type="GO" id="GO:0005886">
    <property type="term" value="C:plasma membrane"/>
    <property type="evidence" value="ECO:0007669"/>
    <property type="project" value="UniProtKB-SubCell"/>
</dbReference>
<dbReference type="InterPro" id="IPR035906">
    <property type="entry name" value="MetI-like_sf"/>
</dbReference>
<evidence type="ECO:0000259" key="8">
    <source>
        <dbReference type="PROSITE" id="PS50928"/>
    </source>
</evidence>
<evidence type="ECO:0000256" key="2">
    <source>
        <dbReference type="ARBA" id="ARBA00022448"/>
    </source>
</evidence>
<comment type="similarity">
    <text evidence="7">Belongs to the binding-protein-dependent transport system permease family.</text>
</comment>
<feature type="transmembrane region" description="Helical" evidence="7">
    <location>
        <begin position="285"/>
        <end position="310"/>
    </location>
</feature>
<keyword evidence="3" id="KW-1003">Cell membrane</keyword>
<sequence>MSILSSIMIRKPPGAAARFAAWLKSYWKNRYLFYMMFPCLLFFFIFKYLPMYGIILAFKDYRIVDGIFGSPWCGLDNFRELFSGRDFPRAFRNTIILSVYKLIFGFPAPIILAILLNELRVILFKKFVQTLSYLPHFLSWVVLAGVFMEIFSPTRGIVNYLLTSLGLEPIFFFGDQNWFRTLLVSTEVWKSVGWGSIIYLAALSNVDPSLYEAAVVDGARRWHQMIHITLPSLLPVITIMFIFAVGGIISDDFDQIFNFYNEAVYEVGDVLSTYTYRLGIKEMEYGLATASGLFTTVIAFVLILLTNFIVKRFSDYGIW</sequence>
<protein>
    <submittedName>
        <fullName evidence="9">Binding-protein-dependent transport systems inner membrane component</fullName>
    </submittedName>
</protein>
<gene>
    <name evidence="9" type="ORF">PDENDC454_13877</name>
</gene>
<evidence type="ECO:0000313" key="9">
    <source>
        <dbReference type="EMBL" id="EHQ61677.1"/>
    </source>
</evidence>
<evidence type="ECO:0000256" key="3">
    <source>
        <dbReference type="ARBA" id="ARBA00022475"/>
    </source>
</evidence>
<evidence type="ECO:0000256" key="1">
    <source>
        <dbReference type="ARBA" id="ARBA00004651"/>
    </source>
</evidence>
<dbReference type="GO" id="GO:0055085">
    <property type="term" value="P:transmembrane transport"/>
    <property type="evidence" value="ECO:0007669"/>
    <property type="project" value="InterPro"/>
</dbReference>
<accession>H3SGX0</accession>
<dbReference type="Gene3D" id="1.10.3720.10">
    <property type="entry name" value="MetI-like"/>
    <property type="match status" value="1"/>
</dbReference>